<evidence type="ECO:0000313" key="3">
    <source>
        <dbReference type="Proteomes" id="UP000663801"/>
    </source>
</evidence>
<reference evidence="2" key="1">
    <citation type="submission" date="2021-01" db="EMBL/GenBank/DDBJ databases">
        <title>KCTC 19127 draft genome.</title>
        <authorList>
            <person name="An D."/>
        </authorList>
    </citation>
    <scope>NUCLEOTIDE SEQUENCE</scope>
    <source>
        <strain evidence="2">KCTC 19127</strain>
    </source>
</reference>
<gene>
    <name evidence="2" type="ORF">JL107_07195</name>
</gene>
<dbReference type="AlphaFoldDB" id="A0A938YEK1"/>
<dbReference type="Proteomes" id="UP000663801">
    <property type="component" value="Unassembled WGS sequence"/>
</dbReference>
<proteinExistence type="predicted"/>
<evidence type="ECO:0000256" key="1">
    <source>
        <dbReference type="SAM" id="SignalP"/>
    </source>
</evidence>
<keyword evidence="3" id="KW-1185">Reference proteome</keyword>
<comment type="caution">
    <text evidence="2">The sequence shown here is derived from an EMBL/GenBank/DDBJ whole genome shotgun (WGS) entry which is preliminary data.</text>
</comment>
<evidence type="ECO:0000313" key="2">
    <source>
        <dbReference type="EMBL" id="MBM9476226.1"/>
    </source>
</evidence>
<accession>A0A938YEK1</accession>
<dbReference type="EMBL" id="JAERWL010000006">
    <property type="protein sequence ID" value="MBM9476226.1"/>
    <property type="molecule type" value="Genomic_DNA"/>
</dbReference>
<dbReference type="RefSeq" id="WP_205256309.1">
    <property type="nucleotide sequence ID" value="NZ_BAAAPV010000001.1"/>
</dbReference>
<keyword evidence="1" id="KW-0732">Signal</keyword>
<feature type="chain" id="PRO_5037552170" evidence="1">
    <location>
        <begin position="28"/>
        <end position="965"/>
    </location>
</feature>
<name>A0A938YEK1_9ACTN</name>
<feature type="signal peptide" evidence="1">
    <location>
        <begin position="1"/>
        <end position="27"/>
    </location>
</feature>
<sequence>MNKAGRSIVLAIGMLVALVVPPGTASAAPAAGAVTPGGGLYVRAPAPAVHSSTMPAHAVRQINLPNVPAGAPVSLAVSVAAPATSGSVDLRTPGGSSAELAAVTFAAGQSTSSTAVLPASASRTIEIRNDSGGSVQVRVDVDGYYTTGSPTTAGAFGTVAPTVFGSTSVAPGGSVTVKPSGLPVSAAVVAASFTVAGAAAGGTLVTYPAGASRPFTPTVVFSAGRPQTSFSWVRTAPSGITLVNTSTAPITVTATAVGYLLAGEPSVAGTLQKVAPAGIFAGTVGAGGTQQVQVSGVATVPQTGVDAAVLLVSVGSATGSGYLNAVAAGAPRSTAPTLPFTSGRPGSVSVVVPLSSAGAVAVRNVSSVAAPVRVEIVGYVLGSSRLTWAPPVQVNTQGSAQYGPVSCVSATFCLAGEGTGFFVRWDGKGWSRLDDRGSGIVPALDGYFTVTSVSCVSQKFCASTTLSEDGNSVGSGLISFWNGTTWNGQDIPDWGARAVTCPTTTFCMASPDGISSGYAVWNGSAWAVAPTPERDFLWDVPPSCPVAGRCFALHQGTLWAFAAGAWSSAGAAPLTNAELSCASVTFCLAVGDTAAGRQSFVFDGSRWSGGVNAPVAGIPHCSSATFCLTADATTTAVFSGSAWSTSPAPLPGGVPEISCTAAEFCGAVADNRASTWSGSWRAPSVLSDDPEEFDRISCGTDGVCVAADRLDAHVLRPGGPTTTTALGTPLDSPVVISALSCASASFCLATVAGQFSAVFTFDGSTWAESSIGDPSDHVDIRGLSCTGPTFCTAVGDGTYRWDGATWTRTSDLQMSLVSCSGPTSCVATGRGSSGGGTSATWDGSRWNTPKPMGDATGGPAVSLACRAGGLCFAVDGAGRVSALQAGTWSAPAKVVGASPVVAVSCSSFAVCVVVTADGKVSQNKGVGWAAPVVVDTVGRPRDISCGDRTFCAVVDDTGKVVRATT</sequence>
<organism evidence="2 3">
    <name type="scientific">Nakamurella flavida</name>
    <dbReference type="NCBI Taxonomy" id="363630"/>
    <lineage>
        <taxon>Bacteria</taxon>
        <taxon>Bacillati</taxon>
        <taxon>Actinomycetota</taxon>
        <taxon>Actinomycetes</taxon>
        <taxon>Nakamurellales</taxon>
        <taxon>Nakamurellaceae</taxon>
        <taxon>Nakamurella</taxon>
    </lineage>
</organism>
<protein>
    <submittedName>
        <fullName evidence="2">Uncharacterized protein</fullName>
    </submittedName>
</protein>